<protein>
    <submittedName>
        <fullName evidence="10">Sperm-specific protein PHI-2B/PHI-3-like</fullName>
    </submittedName>
</protein>
<feature type="domain" description="H15" evidence="8">
    <location>
        <begin position="18"/>
        <end position="96"/>
    </location>
</feature>
<keyword evidence="3 6" id="KW-0158">Chromosome</keyword>
<organism evidence="9 10">
    <name type="scientific">Saccoglossus kowalevskii</name>
    <name type="common">Acorn worm</name>
    <dbReference type="NCBI Taxonomy" id="10224"/>
    <lineage>
        <taxon>Eukaryota</taxon>
        <taxon>Metazoa</taxon>
        <taxon>Hemichordata</taxon>
        <taxon>Enteropneusta</taxon>
        <taxon>Harrimaniidae</taxon>
        <taxon>Saccoglossus</taxon>
    </lineage>
</organism>
<dbReference type="InterPro" id="IPR005819">
    <property type="entry name" value="H1/H5"/>
</dbReference>
<keyword evidence="9" id="KW-1185">Reference proteome</keyword>
<dbReference type="PANTHER" id="PTHR11467">
    <property type="entry name" value="HISTONE H1"/>
    <property type="match status" value="1"/>
</dbReference>
<reference evidence="10" key="1">
    <citation type="submission" date="2025-08" db="UniProtKB">
        <authorList>
            <consortium name="RefSeq"/>
        </authorList>
    </citation>
    <scope>IDENTIFICATION</scope>
    <source>
        <tissue evidence="10">Testes</tissue>
    </source>
</reference>
<proteinExistence type="inferred from homology"/>
<dbReference type="GeneID" id="100374413"/>
<dbReference type="PROSITE" id="PS51504">
    <property type="entry name" value="H15"/>
    <property type="match status" value="1"/>
</dbReference>
<evidence type="ECO:0000256" key="7">
    <source>
        <dbReference type="SAM" id="MobiDB-lite"/>
    </source>
</evidence>
<sequence length="194" mass="21358">MVESTSNKSVKKTKVVASHPKTMDMIVEAIQALKDRKGTSVQAIKSYILTHHSTVSPAHITSSLRRAIKSGIESGLLVRPKDSNANGVNGRLRIGKLSEKPKKKAVTKKAVPKKTSTKKPTLKDKKPKDKKVTKKPKSDKKVTKKPKSDKKPQAKNTATKKSEKTTTKKPAQKKTPKKASKPKKPTTKKHTTKK</sequence>
<evidence type="ECO:0000313" key="9">
    <source>
        <dbReference type="Proteomes" id="UP000694865"/>
    </source>
</evidence>
<comment type="similarity">
    <text evidence="6">Belongs to the histone H1/H5 family.</text>
</comment>
<feature type="region of interest" description="Disordered" evidence="7">
    <location>
        <begin position="94"/>
        <end position="194"/>
    </location>
</feature>
<evidence type="ECO:0000256" key="5">
    <source>
        <dbReference type="ARBA" id="ARBA00023242"/>
    </source>
</evidence>
<dbReference type="Proteomes" id="UP000694865">
    <property type="component" value="Unplaced"/>
</dbReference>
<evidence type="ECO:0000256" key="3">
    <source>
        <dbReference type="ARBA" id="ARBA00022454"/>
    </source>
</evidence>
<feature type="compositionally biased region" description="Basic residues" evidence="7">
    <location>
        <begin position="128"/>
        <end position="148"/>
    </location>
</feature>
<evidence type="ECO:0000313" key="10">
    <source>
        <dbReference type="RefSeq" id="XP_002733520.1"/>
    </source>
</evidence>
<feature type="compositionally biased region" description="Basic residues" evidence="7">
    <location>
        <begin position="170"/>
        <end position="194"/>
    </location>
</feature>
<evidence type="ECO:0000256" key="1">
    <source>
        <dbReference type="ARBA" id="ARBA00004123"/>
    </source>
</evidence>
<gene>
    <name evidence="10" type="primary">LOC100374413</name>
</gene>
<dbReference type="InterPro" id="IPR036390">
    <property type="entry name" value="WH_DNA-bd_sf"/>
</dbReference>
<dbReference type="PRINTS" id="PR00624">
    <property type="entry name" value="HISTONEH5"/>
</dbReference>
<comment type="subcellular location">
    <subcellularLocation>
        <location evidence="2">Chromosome</location>
    </subcellularLocation>
    <subcellularLocation>
        <location evidence="1 6">Nucleus</location>
    </subcellularLocation>
</comment>
<feature type="compositionally biased region" description="Basic residues" evidence="7">
    <location>
        <begin position="101"/>
        <end position="117"/>
    </location>
</feature>
<evidence type="ECO:0000256" key="4">
    <source>
        <dbReference type="ARBA" id="ARBA00023125"/>
    </source>
</evidence>
<dbReference type="RefSeq" id="XP_002733520.1">
    <property type="nucleotide sequence ID" value="XM_002733474.1"/>
</dbReference>
<evidence type="ECO:0000256" key="2">
    <source>
        <dbReference type="ARBA" id="ARBA00004286"/>
    </source>
</evidence>
<name>A0ABM0GN10_SACKO</name>
<dbReference type="InterPro" id="IPR036388">
    <property type="entry name" value="WH-like_DNA-bd_sf"/>
</dbReference>
<dbReference type="Pfam" id="PF00538">
    <property type="entry name" value="Linker_histone"/>
    <property type="match status" value="1"/>
</dbReference>
<dbReference type="PANTHER" id="PTHR11467:SF36">
    <property type="entry name" value="HISTONE 24-RELATED"/>
    <property type="match status" value="1"/>
</dbReference>
<dbReference type="CDD" id="cd00073">
    <property type="entry name" value="H15"/>
    <property type="match status" value="1"/>
</dbReference>
<keyword evidence="4 6" id="KW-0238">DNA-binding</keyword>
<dbReference type="Gene3D" id="1.10.10.10">
    <property type="entry name" value="Winged helix-like DNA-binding domain superfamily/Winged helix DNA-binding domain"/>
    <property type="match status" value="1"/>
</dbReference>
<dbReference type="SMART" id="SM00526">
    <property type="entry name" value="H15"/>
    <property type="match status" value="1"/>
</dbReference>
<dbReference type="InterPro" id="IPR005818">
    <property type="entry name" value="Histone_H1/H5_H15"/>
</dbReference>
<evidence type="ECO:0000259" key="8">
    <source>
        <dbReference type="PROSITE" id="PS51504"/>
    </source>
</evidence>
<dbReference type="SUPFAM" id="SSF46785">
    <property type="entry name" value="Winged helix' DNA-binding domain"/>
    <property type="match status" value="1"/>
</dbReference>
<accession>A0ABM0GN10</accession>
<keyword evidence="5 6" id="KW-0539">Nucleus</keyword>
<evidence type="ECO:0000256" key="6">
    <source>
        <dbReference type="RuleBase" id="RU003894"/>
    </source>
</evidence>